<evidence type="ECO:0000256" key="1">
    <source>
        <dbReference type="ARBA" id="ARBA00007596"/>
    </source>
</evidence>
<evidence type="ECO:0000313" key="7">
    <source>
        <dbReference type="Proteomes" id="UP000249739"/>
    </source>
</evidence>
<dbReference type="InterPro" id="IPR038584">
    <property type="entry name" value="Ribosomal_bL33_sf"/>
</dbReference>
<dbReference type="GO" id="GO:0006412">
    <property type="term" value="P:translation"/>
    <property type="evidence" value="ECO:0007669"/>
    <property type="project" value="InterPro"/>
</dbReference>
<evidence type="ECO:0000256" key="3">
    <source>
        <dbReference type="ARBA" id="ARBA00023274"/>
    </source>
</evidence>
<reference evidence="6 7" key="1">
    <citation type="submission" date="2017-08" db="EMBL/GenBank/DDBJ databases">
        <title>Infants hospitalized years apart are colonized by the same room-sourced microbial strains.</title>
        <authorList>
            <person name="Brooks B."/>
            <person name="Olm M.R."/>
            <person name="Firek B.A."/>
            <person name="Baker R."/>
            <person name="Thomas B.C."/>
            <person name="Morowitz M.J."/>
            <person name="Banfield J.F."/>
        </authorList>
    </citation>
    <scope>NUCLEOTIDE SEQUENCE [LARGE SCALE GENOMIC DNA]</scope>
    <source>
        <strain evidence="6">S2_006_000_R2_64</strain>
    </source>
</reference>
<keyword evidence="2 6" id="KW-0689">Ribosomal protein</keyword>
<proteinExistence type="inferred from homology"/>
<dbReference type="GO" id="GO:0005737">
    <property type="term" value="C:cytoplasm"/>
    <property type="evidence" value="ECO:0007669"/>
    <property type="project" value="UniProtKB-ARBA"/>
</dbReference>
<dbReference type="PANTHER" id="PTHR15238:SF1">
    <property type="entry name" value="LARGE RIBOSOMAL SUBUNIT PROTEIN BL33M"/>
    <property type="match status" value="1"/>
</dbReference>
<dbReference type="AlphaFoldDB" id="A0A2W5FPZ7"/>
<evidence type="ECO:0000256" key="4">
    <source>
        <dbReference type="ARBA" id="ARBA00035176"/>
    </source>
</evidence>
<gene>
    <name evidence="6" type="primary">rpmG</name>
    <name evidence="6" type="ORF">DI586_01710</name>
</gene>
<dbReference type="InterPro" id="IPR001705">
    <property type="entry name" value="Ribosomal_bL33"/>
</dbReference>
<dbReference type="SUPFAM" id="SSF57829">
    <property type="entry name" value="Zn-binding ribosomal proteins"/>
    <property type="match status" value="1"/>
</dbReference>
<dbReference type="EMBL" id="QFOT01000009">
    <property type="protein sequence ID" value="PZP57033.1"/>
    <property type="molecule type" value="Genomic_DNA"/>
</dbReference>
<evidence type="ECO:0000313" key="6">
    <source>
        <dbReference type="EMBL" id="PZP57033.1"/>
    </source>
</evidence>
<name>A0A2W5FPZ7_9BACT</name>
<comment type="similarity">
    <text evidence="1">Belongs to the bacterial ribosomal protein bL33 family.</text>
</comment>
<dbReference type="PANTHER" id="PTHR15238">
    <property type="entry name" value="54S RIBOSOMAL PROTEIN L39, MITOCHONDRIAL"/>
    <property type="match status" value="1"/>
</dbReference>
<keyword evidence="3" id="KW-0687">Ribonucleoprotein</keyword>
<organism evidence="6 7">
    <name type="scientific">Micavibrio aeruginosavorus</name>
    <dbReference type="NCBI Taxonomy" id="349221"/>
    <lineage>
        <taxon>Bacteria</taxon>
        <taxon>Pseudomonadati</taxon>
        <taxon>Bdellovibrionota</taxon>
        <taxon>Bdellovibrionia</taxon>
        <taxon>Bdellovibrionales</taxon>
        <taxon>Pseudobdellovibrionaceae</taxon>
        <taxon>Micavibrio</taxon>
    </lineage>
</organism>
<dbReference type="NCBIfam" id="TIGR01023">
    <property type="entry name" value="rpmG_bact"/>
    <property type="match status" value="1"/>
</dbReference>
<dbReference type="GO" id="GO:0015934">
    <property type="term" value="C:large ribosomal subunit"/>
    <property type="evidence" value="ECO:0007669"/>
    <property type="project" value="TreeGrafter"/>
</dbReference>
<dbReference type="Proteomes" id="UP000249739">
    <property type="component" value="Unassembled WGS sequence"/>
</dbReference>
<sequence length="74" mass="8406">MAKKGNVIKVRLVSTGKSAAGKLTGFTYYIKKNPKNITEKLSFRKYDPRAVDTETGKRGMHVLFEEKKLPPHKK</sequence>
<dbReference type="Pfam" id="PF00471">
    <property type="entry name" value="Ribosomal_L33"/>
    <property type="match status" value="1"/>
</dbReference>
<evidence type="ECO:0000256" key="5">
    <source>
        <dbReference type="ARBA" id="ARBA00035488"/>
    </source>
</evidence>
<comment type="caution">
    <text evidence="6">The sequence shown here is derived from an EMBL/GenBank/DDBJ whole genome shotgun (WGS) entry which is preliminary data.</text>
</comment>
<dbReference type="InterPro" id="IPR011332">
    <property type="entry name" value="Ribosomal_zn-bd"/>
</dbReference>
<evidence type="ECO:0000256" key="2">
    <source>
        <dbReference type="ARBA" id="ARBA00022980"/>
    </source>
</evidence>
<accession>A0A2W5FPZ7</accession>
<dbReference type="Gene3D" id="2.20.28.120">
    <property type="entry name" value="Ribosomal protein L33"/>
    <property type="match status" value="1"/>
</dbReference>
<dbReference type="GO" id="GO:0003735">
    <property type="term" value="F:structural constituent of ribosome"/>
    <property type="evidence" value="ECO:0007669"/>
    <property type="project" value="InterPro"/>
</dbReference>
<protein>
    <recommendedName>
        <fullName evidence="4">Large ribosomal subunit protein bL33</fullName>
    </recommendedName>
    <alternativeName>
        <fullName evidence="5">50S ribosomal protein L33</fullName>
    </alternativeName>
</protein>